<dbReference type="InterPro" id="IPR006626">
    <property type="entry name" value="PbH1"/>
</dbReference>
<gene>
    <name evidence="10" type="ORF">TCM_018359</name>
</gene>
<comment type="similarity">
    <text evidence="2 9">Belongs to the glycosyl hydrolase 28 family.</text>
</comment>
<evidence type="ECO:0000256" key="9">
    <source>
        <dbReference type="RuleBase" id="RU361169"/>
    </source>
</evidence>
<dbReference type="Proteomes" id="UP000026915">
    <property type="component" value="Chromosome 4"/>
</dbReference>
<dbReference type="OMA" id="NVWGLNI"/>
<evidence type="ECO:0000256" key="2">
    <source>
        <dbReference type="ARBA" id="ARBA00008834"/>
    </source>
</evidence>
<keyword evidence="11" id="KW-1185">Reference proteome</keyword>
<evidence type="ECO:0000256" key="6">
    <source>
        <dbReference type="ARBA" id="ARBA00023295"/>
    </source>
</evidence>
<evidence type="ECO:0000256" key="3">
    <source>
        <dbReference type="ARBA" id="ARBA00022512"/>
    </source>
</evidence>
<dbReference type="SMART" id="SM00710">
    <property type="entry name" value="PbH1"/>
    <property type="match status" value="5"/>
</dbReference>
<dbReference type="HOGENOM" id="CLU_016031_2_3_1"/>
<keyword evidence="6 9" id="KW-0326">Glycosidase</keyword>
<dbReference type="InterPro" id="IPR000743">
    <property type="entry name" value="Glyco_hydro_28"/>
</dbReference>
<dbReference type="Gene3D" id="2.160.20.10">
    <property type="entry name" value="Single-stranded right-handed beta-helix, Pectin lyase-like"/>
    <property type="match status" value="1"/>
</dbReference>
<dbReference type="EMBL" id="CM001882">
    <property type="protein sequence ID" value="EOY03367.1"/>
    <property type="molecule type" value="Genomic_DNA"/>
</dbReference>
<dbReference type="PANTHER" id="PTHR31375">
    <property type="match status" value="1"/>
</dbReference>
<dbReference type="InterPro" id="IPR012334">
    <property type="entry name" value="Pectin_lyas_fold"/>
</dbReference>
<evidence type="ECO:0000256" key="4">
    <source>
        <dbReference type="ARBA" id="ARBA00022525"/>
    </source>
</evidence>
<dbReference type="GO" id="GO:0005975">
    <property type="term" value="P:carbohydrate metabolic process"/>
    <property type="evidence" value="ECO:0007669"/>
    <property type="project" value="InterPro"/>
</dbReference>
<reference evidence="10 11" key="1">
    <citation type="journal article" date="2013" name="Genome Biol.">
        <title>The genome sequence of the most widely cultivated cacao type and its use to identify candidate genes regulating pod color.</title>
        <authorList>
            <person name="Motamayor J.C."/>
            <person name="Mockaitis K."/>
            <person name="Schmutz J."/>
            <person name="Haiminen N."/>
            <person name="Iii D.L."/>
            <person name="Cornejo O."/>
            <person name="Findley S.D."/>
            <person name="Zheng P."/>
            <person name="Utro F."/>
            <person name="Royaert S."/>
            <person name="Saski C."/>
            <person name="Jenkins J."/>
            <person name="Podicheti R."/>
            <person name="Zhao M."/>
            <person name="Scheffler B.E."/>
            <person name="Stack J.C."/>
            <person name="Feltus F.A."/>
            <person name="Mustiga G.M."/>
            <person name="Amores F."/>
            <person name="Phillips W."/>
            <person name="Marelli J.P."/>
            <person name="May G.D."/>
            <person name="Shapiro H."/>
            <person name="Ma J."/>
            <person name="Bustamante C.D."/>
            <person name="Schnell R.J."/>
            <person name="Main D."/>
            <person name="Gilbert D."/>
            <person name="Parida L."/>
            <person name="Kuhn D.N."/>
        </authorList>
    </citation>
    <scope>NUCLEOTIDE SEQUENCE [LARGE SCALE GENOMIC DNA]</scope>
    <source>
        <strain evidence="11">cv. Matina 1-6</strain>
    </source>
</reference>
<dbReference type="PROSITE" id="PS00502">
    <property type="entry name" value="POLYGALACTURONASE"/>
    <property type="match status" value="1"/>
</dbReference>
<accession>A0A061EG58</accession>
<dbReference type="InParanoid" id="A0A061EG58"/>
<evidence type="ECO:0000256" key="7">
    <source>
        <dbReference type="ARBA" id="ARBA00023316"/>
    </source>
</evidence>
<evidence type="ECO:0000313" key="10">
    <source>
        <dbReference type="EMBL" id="EOY03367.1"/>
    </source>
</evidence>
<dbReference type="Gramene" id="EOY03367">
    <property type="protein sequence ID" value="EOY03367"/>
    <property type="gene ID" value="TCM_018359"/>
</dbReference>
<keyword evidence="5 9" id="KW-0378">Hydrolase</keyword>
<comment type="subcellular location">
    <subcellularLocation>
        <location evidence="1">Secreted</location>
        <location evidence="1">Cell wall</location>
    </subcellularLocation>
</comment>
<dbReference type="GO" id="GO:0004650">
    <property type="term" value="F:polygalacturonase activity"/>
    <property type="evidence" value="ECO:0007669"/>
    <property type="project" value="InterPro"/>
</dbReference>
<evidence type="ECO:0000313" key="11">
    <source>
        <dbReference type="Proteomes" id="UP000026915"/>
    </source>
</evidence>
<dbReference type="AlphaFoldDB" id="A0A061EG58"/>
<protein>
    <submittedName>
        <fullName evidence="10">Polygalacturonase-like protein, putative</fullName>
    </submittedName>
</protein>
<sequence>MTPNSKLCFCFMTNLTDYDYMATCKPLFLILLIQCILLAESCDQDQHNIFDVINFGAIGDGANDDTEAFKHAWDAVCGSSVSSPTFVVPGGKTFVLQPLTFNGQCNSTTFTFQAIISLLPYQFYRVLHLLVRMAAHIINGTIIAPSNPSEWKCNDKNCHQWITFEHFDGLSIQGSGTINGQGTNWWTLSCEDNEELCDKKATGFVIAHSNNVQISELTFEDSPKVHISLERSTLINATRLTIQAPGDSPNTDGIHIQHSTNVSIDQSLIQTGDDCVSIGDGSSYIDISNINCGPGHGISIGSLGRNGHNESVEFVHVRDVSFNRSTNGVRIKTWQGGHGHVRNITFERITSHGARRPIIIDQYYCPHDHCSNETSAVEIDNVAYSQIEGTTDRETAVQLACSESTPCTNIFMKDINLRYEEDEEKTSSYCLNAQGLRNGRVSPNVTCLQQDDNF</sequence>
<feature type="active site" evidence="8">
    <location>
        <position position="296"/>
    </location>
</feature>
<dbReference type="eggNOG" id="ENOG502QQY5">
    <property type="taxonomic scope" value="Eukaryota"/>
</dbReference>
<dbReference type="FunCoup" id="A0A061EG58">
    <property type="interactions" value="55"/>
</dbReference>
<dbReference type="GO" id="GO:0071555">
    <property type="term" value="P:cell wall organization"/>
    <property type="evidence" value="ECO:0007669"/>
    <property type="project" value="UniProtKB-KW"/>
</dbReference>
<keyword evidence="4" id="KW-0964">Secreted</keyword>
<name>A0A061EG58_THECC</name>
<keyword evidence="3" id="KW-0134">Cell wall</keyword>
<proteinExistence type="inferred from homology"/>
<keyword evidence="7" id="KW-0961">Cell wall biogenesis/degradation</keyword>
<organism evidence="10 11">
    <name type="scientific">Theobroma cacao</name>
    <name type="common">Cacao</name>
    <name type="synonym">Cocoa</name>
    <dbReference type="NCBI Taxonomy" id="3641"/>
    <lineage>
        <taxon>Eukaryota</taxon>
        <taxon>Viridiplantae</taxon>
        <taxon>Streptophyta</taxon>
        <taxon>Embryophyta</taxon>
        <taxon>Tracheophyta</taxon>
        <taxon>Spermatophyta</taxon>
        <taxon>Magnoliopsida</taxon>
        <taxon>eudicotyledons</taxon>
        <taxon>Gunneridae</taxon>
        <taxon>Pentapetalae</taxon>
        <taxon>rosids</taxon>
        <taxon>malvids</taxon>
        <taxon>Malvales</taxon>
        <taxon>Malvaceae</taxon>
        <taxon>Byttnerioideae</taxon>
        <taxon>Theobroma</taxon>
    </lineage>
</organism>
<dbReference type="Pfam" id="PF00295">
    <property type="entry name" value="Glyco_hydro_28"/>
    <property type="match status" value="1"/>
</dbReference>
<evidence type="ECO:0000256" key="5">
    <source>
        <dbReference type="ARBA" id="ARBA00022801"/>
    </source>
</evidence>
<evidence type="ECO:0000256" key="8">
    <source>
        <dbReference type="PROSITE-ProRule" id="PRU10052"/>
    </source>
</evidence>
<dbReference type="InterPro" id="IPR011050">
    <property type="entry name" value="Pectin_lyase_fold/virulence"/>
</dbReference>
<dbReference type="SUPFAM" id="SSF51126">
    <property type="entry name" value="Pectin lyase-like"/>
    <property type="match status" value="1"/>
</dbReference>
<evidence type="ECO:0000256" key="1">
    <source>
        <dbReference type="ARBA" id="ARBA00004191"/>
    </source>
</evidence>